<dbReference type="AlphaFoldDB" id="A0A645FRR3"/>
<proteinExistence type="predicted"/>
<keyword evidence="1" id="KW-1133">Transmembrane helix</keyword>
<sequence>MSFEFKDKKQVEKDIANRDQQRTDKAWFLFHAIKFCIPLYGVTTIILDDYRKSKIYCQSFKQPAIFLLFALLSFIWPAVFAASQIFLPLIIIPIFMAYSYAKFRTKFWTAVGNNFH</sequence>
<evidence type="ECO:0000313" key="2">
    <source>
        <dbReference type="EMBL" id="MPN16406.1"/>
    </source>
</evidence>
<protein>
    <submittedName>
        <fullName evidence="2">Uncharacterized protein</fullName>
    </submittedName>
</protein>
<reference evidence="2" key="1">
    <citation type="submission" date="2019-08" db="EMBL/GenBank/DDBJ databases">
        <authorList>
            <person name="Kucharzyk K."/>
            <person name="Murdoch R.W."/>
            <person name="Higgins S."/>
            <person name="Loffler F."/>
        </authorList>
    </citation>
    <scope>NUCLEOTIDE SEQUENCE</scope>
</reference>
<feature type="transmembrane region" description="Helical" evidence="1">
    <location>
        <begin position="85"/>
        <end position="101"/>
    </location>
</feature>
<keyword evidence="1" id="KW-0812">Transmembrane</keyword>
<evidence type="ECO:0000256" key="1">
    <source>
        <dbReference type="SAM" id="Phobius"/>
    </source>
</evidence>
<dbReference type="EMBL" id="VSSQ01063355">
    <property type="protein sequence ID" value="MPN16406.1"/>
    <property type="molecule type" value="Genomic_DNA"/>
</dbReference>
<keyword evidence="1" id="KW-0472">Membrane</keyword>
<gene>
    <name evidence="2" type="ORF">SDC9_163746</name>
</gene>
<organism evidence="2">
    <name type="scientific">bioreactor metagenome</name>
    <dbReference type="NCBI Taxonomy" id="1076179"/>
    <lineage>
        <taxon>unclassified sequences</taxon>
        <taxon>metagenomes</taxon>
        <taxon>ecological metagenomes</taxon>
    </lineage>
</organism>
<accession>A0A645FRR3</accession>
<feature type="transmembrane region" description="Helical" evidence="1">
    <location>
        <begin position="26"/>
        <end position="47"/>
    </location>
</feature>
<comment type="caution">
    <text evidence="2">The sequence shown here is derived from an EMBL/GenBank/DDBJ whole genome shotgun (WGS) entry which is preliminary data.</text>
</comment>
<name>A0A645FRR3_9ZZZZ</name>